<feature type="transmembrane region" description="Helical" evidence="6">
    <location>
        <begin position="155"/>
        <end position="177"/>
    </location>
</feature>
<evidence type="ECO:0000256" key="3">
    <source>
        <dbReference type="ARBA" id="ARBA00022989"/>
    </source>
</evidence>
<keyword evidence="3 6" id="KW-1133">Transmembrane helix</keyword>
<feature type="region of interest" description="Disordered" evidence="5">
    <location>
        <begin position="385"/>
        <end position="522"/>
    </location>
</feature>
<feature type="compositionally biased region" description="Polar residues" evidence="5">
    <location>
        <begin position="459"/>
        <end position="468"/>
    </location>
</feature>
<evidence type="ECO:0000256" key="4">
    <source>
        <dbReference type="ARBA" id="ARBA00023136"/>
    </source>
</evidence>
<evidence type="ECO:0000256" key="1">
    <source>
        <dbReference type="ARBA" id="ARBA00004141"/>
    </source>
</evidence>
<sequence>RASKPNPPPCLTYRLSSMQKRGRQKDYEDNDVPLLPRSKPPPRPGGSSVLPTRRREEKGVKTEVRKTEEGTPREKLLREEETTMGDGYDARLMSGTAVRKRKPRQEISACLKWICFFINFLAFLIGLFVLSLGIYLCVKDPRGVTDWADVVLNPAIMLAIIGFVVCVITMAGAVGALRDNISLLKTFAMSVFFWYIVLVLGTFCLFILFYADNPDGLSAQTILQYSIQRYHNNRNIADLVDYLQEQLECCGVSSVAAGFRDWGLSSQFNCSDTNPYPEKCGVPYSCCRRSVVSEAAGSANPLLPAMRSLECWQNALKKRPQDLENDIHTRGCLLPLRTVFEYHALHIGMVVAVIIIPVGLSVCIANILARQIDHQRWLLEREARRNDRRRKRDRSTIPASSSAFRQMEAGVLPEQSLPPPKKKSTERAPKLPDTPPPDKPPVEFTNQRKTSRAHKGTRAASTSPNRKMSNGARHGEQSAPKKEKRQRSVPPKSHPPPPSGPNSRTHHWILQQSDLVNPRPSS</sequence>
<dbReference type="InterPro" id="IPR008952">
    <property type="entry name" value="Tetraspanin_EC2_sf"/>
</dbReference>
<gene>
    <name evidence="7" type="ORF">PENTCL1PPCAC_28258</name>
</gene>
<keyword evidence="8" id="KW-1185">Reference proteome</keyword>
<keyword evidence="4 6" id="KW-0472">Membrane</keyword>
<evidence type="ECO:0000313" key="8">
    <source>
        <dbReference type="Proteomes" id="UP001432027"/>
    </source>
</evidence>
<proteinExistence type="predicted"/>
<feature type="transmembrane region" description="Helical" evidence="6">
    <location>
        <begin position="109"/>
        <end position="135"/>
    </location>
</feature>
<protein>
    <recommendedName>
        <fullName evidence="9">Tetraspanin</fullName>
    </recommendedName>
</protein>
<feature type="compositionally biased region" description="Pro residues" evidence="5">
    <location>
        <begin position="1"/>
        <end position="10"/>
    </location>
</feature>
<dbReference type="Pfam" id="PF00335">
    <property type="entry name" value="Tetraspanin"/>
    <property type="match status" value="1"/>
</dbReference>
<name>A0AAV5UJH5_9BILA</name>
<dbReference type="Proteomes" id="UP001432027">
    <property type="component" value="Unassembled WGS sequence"/>
</dbReference>
<evidence type="ECO:0000313" key="7">
    <source>
        <dbReference type="EMBL" id="GMT06084.1"/>
    </source>
</evidence>
<feature type="compositionally biased region" description="Polar residues" evidence="5">
    <location>
        <begin position="510"/>
        <end position="522"/>
    </location>
</feature>
<comment type="caution">
    <text evidence="7">The sequence shown here is derived from an EMBL/GenBank/DDBJ whole genome shotgun (WGS) entry which is preliminary data.</text>
</comment>
<evidence type="ECO:0008006" key="9">
    <source>
        <dbReference type="Google" id="ProtNLM"/>
    </source>
</evidence>
<keyword evidence="2 6" id="KW-0812">Transmembrane</keyword>
<feature type="compositionally biased region" description="Basic and acidic residues" evidence="5">
    <location>
        <begin position="53"/>
        <end position="73"/>
    </location>
</feature>
<feature type="non-terminal residue" evidence="7">
    <location>
        <position position="1"/>
    </location>
</feature>
<evidence type="ECO:0000256" key="6">
    <source>
        <dbReference type="SAM" id="Phobius"/>
    </source>
</evidence>
<organism evidence="7 8">
    <name type="scientific">Pristionchus entomophagus</name>
    <dbReference type="NCBI Taxonomy" id="358040"/>
    <lineage>
        <taxon>Eukaryota</taxon>
        <taxon>Metazoa</taxon>
        <taxon>Ecdysozoa</taxon>
        <taxon>Nematoda</taxon>
        <taxon>Chromadorea</taxon>
        <taxon>Rhabditida</taxon>
        <taxon>Rhabditina</taxon>
        <taxon>Diplogasteromorpha</taxon>
        <taxon>Diplogasteroidea</taxon>
        <taxon>Neodiplogasteridae</taxon>
        <taxon>Pristionchus</taxon>
    </lineage>
</organism>
<reference evidence="7" key="1">
    <citation type="submission" date="2023-10" db="EMBL/GenBank/DDBJ databases">
        <title>Genome assembly of Pristionchus species.</title>
        <authorList>
            <person name="Yoshida K."/>
            <person name="Sommer R.J."/>
        </authorList>
    </citation>
    <scope>NUCLEOTIDE SEQUENCE</scope>
    <source>
        <strain evidence="7">RS0144</strain>
    </source>
</reference>
<evidence type="ECO:0000256" key="2">
    <source>
        <dbReference type="ARBA" id="ARBA00022692"/>
    </source>
</evidence>
<dbReference type="PANTHER" id="PTHR19282:SF502">
    <property type="entry name" value="TETRASPANIN-14"/>
    <property type="match status" value="1"/>
</dbReference>
<dbReference type="GO" id="GO:0005886">
    <property type="term" value="C:plasma membrane"/>
    <property type="evidence" value="ECO:0007669"/>
    <property type="project" value="TreeGrafter"/>
</dbReference>
<comment type="subcellular location">
    <subcellularLocation>
        <location evidence="1">Membrane</location>
        <topology evidence="1">Multi-pass membrane protein</topology>
    </subcellularLocation>
</comment>
<feature type="transmembrane region" description="Helical" evidence="6">
    <location>
        <begin position="189"/>
        <end position="211"/>
    </location>
</feature>
<dbReference type="SUPFAM" id="SSF48652">
    <property type="entry name" value="Tetraspanin"/>
    <property type="match status" value="1"/>
</dbReference>
<dbReference type="InterPro" id="IPR018499">
    <property type="entry name" value="Tetraspanin/Peripherin"/>
</dbReference>
<dbReference type="AlphaFoldDB" id="A0AAV5UJH5"/>
<accession>A0AAV5UJH5</accession>
<feature type="region of interest" description="Disordered" evidence="5">
    <location>
        <begin position="1"/>
        <end position="73"/>
    </location>
</feature>
<evidence type="ECO:0000256" key="5">
    <source>
        <dbReference type="SAM" id="MobiDB-lite"/>
    </source>
</evidence>
<dbReference type="PANTHER" id="PTHR19282">
    <property type="entry name" value="TETRASPANIN"/>
    <property type="match status" value="1"/>
</dbReference>
<feature type="transmembrane region" description="Helical" evidence="6">
    <location>
        <begin position="344"/>
        <end position="369"/>
    </location>
</feature>
<dbReference type="Gene3D" id="1.10.1450.10">
    <property type="entry name" value="Tetraspanin"/>
    <property type="match status" value="1"/>
</dbReference>
<dbReference type="EMBL" id="BTSX01000006">
    <property type="protein sequence ID" value="GMT06084.1"/>
    <property type="molecule type" value="Genomic_DNA"/>
</dbReference>